<keyword evidence="7" id="KW-1185">Reference proteome</keyword>
<dbReference type="AlphaFoldDB" id="A0A670XMV2"/>
<dbReference type="SUPFAM" id="SSF100895">
    <property type="entry name" value="Kazal-type serine protease inhibitors"/>
    <property type="match status" value="2"/>
</dbReference>
<dbReference type="PROSITE" id="PS00282">
    <property type="entry name" value="KAZAL_1"/>
    <property type="match status" value="1"/>
</dbReference>
<feature type="domain" description="Kazal-like" evidence="5">
    <location>
        <begin position="63"/>
        <end position="87"/>
    </location>
</feature>
<dbReference type="SMART" id="SM00280">
    <property type="entry name" value="KAZAL"/>
    <property type="match status" value="2"/>
</dbReference>
<keyword evidence="3" id="KW-0646">Protease inhibitor</keyword>
<reference evidence="6" key="1">
    <citation type="submission" date="2025-08" db="UniProtKB">
        <authorList>
            <consortium name="Ensembl"/>
        </authorList>
    </citation>
    <scope>IDENTIFICATION</scope>
</reference>
<dbReference type="PANTHER" id="PTHR21312">
    <property type="entry name" value="SERINE PROTEASE INHIBITOR"/>
    <property type="match status" value="1"/>
</dbReference>
<comment type="subcellular location">
    <subcellularLocation>
        <location evidence="1">Secreted</location>
    </subcellularLocation>
</comment>
<dbReference type="Pfam" id="PF00050">
    <property type="entry name" value="Kazal_1"/>
    <property type="match status" value="2"/>
</dbReference>
<evidence type="ECO:0000259" key="5">
    <source>
        <dbReference type="PROSITE" id="PS51465"/>
    </source>
</evidence>
<evidence type="ECO:0000256" key="3">
    <source>
        <dbReference type="ARBA" id="ARBA00022690"/>
    </source>
</evidence>
<dbReference type="GO" id="GO:0030414">
    <property type="term" value="F:peptidase inhibitor activity"/>
    <property type="evidence" value="ECO:0007669"/>
    <property type="project" value="UniProtKB-KW"/>
</dbReference>
<evidence type="ECO:0000313" key="7">
    <source>
        <dbReference type="Proteomes" id="UP000472273"/>
    </source>
</evidence>
<dbReference type="PROSITE" id="PS51465">
    <property type="entry name" value="KAZAL_2"/>
    <property type="match status" value="2"/>
</dbReference>
<dbReference type="GO" id="GO:0005576">
    <property type="term" value="C:extracellular region"/>
    <property type="evidence" value="ECO:0007669"/>
    <property type="project" value="UniProtKB-SubCell"/>
</dbReference>
<dbReference type="Ensembl" id="ENSPTXT00000000359.1">
    <property type="protein sequence ID" value="ENSPTXP00000000346.1"/>
    <property type="gene ID" value="ENSPTXG00000000310.1"/>
</dbReference>
<dbReference type="Proteomes" id="UP000472273">
    <property type="component" value="Unplaced"/>
</dbReference>
<dbReference type="Gene3D" id="3.30.60.30">
    <property type="match status" value="2"/>
</dbReference>
<evidence type="ECO:0000256" key="4">
    <source>
        <dbReference type="ARBA" id="ARBA00023157"/>
    </source>
</evidence>
<organism evidence="6 7">
    <name type="scientific">Pseudonaja textilis</name>
    <name type="common">Eastern brown snake</name>
    <dbReference type="NCBI Taxonomy" id="8673"/>
    <lineage>
        <taxon>Eukaryota</taxon>
        <taxon>Metazoa</taxon>
        <taxon>Chordata</taxon>
        <taxon>Craniata</taxon>
        <taxon>Vertebrata</taxon>
        <taxon>Euteleostomi</taxon>
        <taxon>Lepidosauria</taxon>
        <taxon>Squamata</taxon>
        <taxon>Bifurcata</taxon>
        <taxon>Unidentata</taxon>
        <taxon>Episquamata</taxon>
        <taxon>Toxicofera</taxon>
        <taxon>Serpentes</taxon>
        <taxon>Colubroidea</taxon>
        <taxon>Elapidae</taxon>
        <taxon>Hydrophiinae</taxon>
        <taxon>Pseudonaja</taxon>
    </lineage>
</organism>
<sequence length="128" mass="14556">PLLIEASCKNYIAISALWSPVCGTDEKTYSNTCFLCLKNHNRETDIKLIFEDEYCKNYPQKLCPLIYQPHCGSDGKTYTSKCVFCNAYIICISNPGFLGFNKINMNIDPSLKFSQKALSVPDRLCPFY</sequence>
<evidence type="ECO:0000313" key="6">
    <source>
        <dbReference type="Ensembl" id="ENSPTXP00000000346.1"/>
    </source>
</evidence>
<dbReference type="InterPro" id="IPR036058">
    <property type="entry name" value="Kazal_dom_sf"/>
</dbReference>
<evidence type="ECO:0000256" key="1">
    <source>
        <dbReference type="ARBA" id="ARBA00004613"/>
    </source>
</evidence>
<dbReference type="InterPro" id="IPR002350">
    <property type="entry name" value="Kazal_dom"/>
</dbReference>
<keyword evidence="2" id="KW-0964">Secreted</keyword>
<proteinExistence type="predicted"/>
<dbReference type="PANTHER" id="PTHR21312:SF28">
    <property type="entry name" value="OVOINHIBITOR-RELATED"/>
    <property type="match status" value="1"/>
</dbReference>
<protein>
    <recommendedName>
        <fullName evidence="5">Kazal-like domain-containing protein</fullName>
    </recommendedName>
</protein>
<evidence type="ECO:0000256" key="2">
    <source>
        <dbReference type="ARBA" id="ARBA00022525"/>
    </source>
</evidence>
<name>A0A670XMV2_PSETE</name>
<feature type="domain" description="Kazal-like" evidence="5">
    <location>
        <begin position="2"/>
        <end position="57"/>
    </location>
</feature>
<reference evidence="6" key="2">
    <citation type="submission" date="2025-09" db="UniProtKB">
        <authorList>
            <consortium name="Ensembl"/>
        </authorList>
    </citation>
    <scope>IDENTIFICATION</scope>
</reference>
<keyword evidence="4" id="KW-1015">Disulfide bond</keyword>
<dbReference type="GeneTree" id="ENSGT01150000289203"/>
<dbReference type="OMA" id="IEASCKN"/>
<accession>A0A670XMV2</accession>